<dbReference type="Proteomes" id="UP001610657">
    <property type="component" value="Unassembled WGS sequence"/>
</dbReference>
<evidence type="ECO:0000313" key="2">
    <source>
        <dbReference type="EMBL" id="MFH7515777.1"/>
    </source>
</evidence>
<reference evidence="2 3" key="1">
    <citation type="submission" date="2023-08" db="EMBL/GenBank/DDBJ databases">
        <title>Genomic and mutational analysis of Pseudomonas syringae pv. tagetis EB037 pathogenicity on sunflower.</title>
        <authorList>
            <person name="Maul J.E."/>
        </authorList>
    </citation>
    <scope>NUCLEOTIDE SEQUENCE [LARGE SCALE GENOMIC DNA]</scope>
    <source>
        <strain evidence="2 3">EB037_T1</strain>
    </source>
</reference>
<sequence>MSPLESLFQRLVGETVRLPGCSEEEQLMTSIATHLSNVLATRAGSVKMLPDYGLPDLNNMNMSAHETLKQSRAAIEKTIRAYEPRLSEVYVMSGEYSENILSLQFSIRAIVKSGGIKKAARFTAVVSGTGKVSVS</sequence>
<accession>A0ABW7NLJ5</accession>
<comment type="caution">
    <text evidence="2">The sequence shown here is derived from an EMBL/GenBank/DDBJ whole genome shotgun (WGS) entry which is preliminary data.</text>
</comment>
<dbReference type="InterPro" id="IPR007048">
    <property type="entry name" value="IraD/Gp25-like"/>
</dbReference>
<dbReference type="GeneID" id="96218864"/>
<dbReference type="RefSeq" id="WP_054984891.1">
    <property type="nucleotide sequence ID" value="NZ_CP092923.1"/>
</dbReference>
<dbReference type="PANTHER" id="PTHR38595:SF2">
    <property type="entry name" value="TYPE VI SECRETION SYSTEM BASEPLATE SUBUNIT TSSE"/>
    <property type="match status" value="1"/>
</dbReference>
<evidence type="ECO:0000313" key="3">
    <source>
        <dbReference type="Proteomes" id="UP001610657"/>
    </source>
</evidence>
<dbReference type="SUPFAM" id="SSF160719">
    <property type="entry name" value="gpW/gp25-like"/>
    <property type="match status" value="1"/>
</dbReference>
<dbReference type="InterPro" id="IPR017737">
    <property type="entry name" value="TssE1-like"/>
</dbReference>
<dbReference type="EMBL" id="JAVCQK010000005">
    <property type="protein sequence ID" value="MFH7515777.1"/>
    <property type="molecule type" value="Genomic_DNA"/>
</dbReference>
<dbReference type="Pfam" id="PF04965">
    <property type="entry name" value="GPW_gp25"/>
    <property type="match status" value="1"/>
</dbReference>
<dbReference type="Gene3D" id="3.10.450.40">
    <property type="match status" value="1"/>
</dbReference>
<protein>
    <submittedName>
        <fullName evidence="2">Type VI secretion system baseplate subunit TssE</fullName>
    </submittedName>
</protein>
<dbReference type="PANTHER" id="PTHR38595">
    <property type="entry name" value="CYTOPLASMIC PROTEIN-RELATED"/>
    <property type="match status" value="1"/>
</dbReference>
<dbReference type="InterPro" id="IPR053176">
    <property type="entry name" value="T6SS_TssE1-like"/>
</dbReference>
<feature type="domain" description="IraD/Gp25-like" evidence="1">
    <location>
        <begin position="26"/>
        <end position="112"/>
    </location>
</feature>
<proteinExistence type="predicted"/>
<keyword evidence="3" id="KW-1185">Reference proteome</keyword>
<organism evidence="2 3">
    <name type="scientific">Pseudomonas syringae pv. tagetis</name>
    <dbReference type="NCBI Taxonomy" id="129140"/>
    <lineage>
        <taxon>Bacteria</taxon>
        <taxon>Pseudomonadati</taxon>
        <taxon>Pseudomonadota</taxon>
        <taxon>Gammaproteobacteria</taxon>
        <taxon>Pseudomonadales</taxon>
        <taxon>Pseudomonadaceae</taxon>
        <taxon>Pseudomonas</taxon>
    </lineage>
</organism>
<evidence type="ECO:0000259" key="1">
    <source>
        <dbReference type="Pfam" id="PF04965"/>
    </source>
</evidence>
<name>A0ABW7NLJ5_9PSED</name>
<dbReference type="NCBIfam" id="TIGR03357">
    <property type="entry name" value="VI_zyme"/>
    <property type="match status" value="1"/>
</dbReference>
<gene>
    <name evidence="2" type="primary">tssE</name>
    <name evidence="2" type="ORF">RA271_11355</name>
</gene>